<evidence type="ECO:0000313" key="2">
    <source>
        <dbReference type="Proteomes" id="UP001139534"/>
    </source>
</evidence>
<dbReference type="RefSeq" id="WP_248550063.1">
    <property type="nucleotide sequence ID" value="NZ_JALPRK010000001.1"/>
</dbReference>
<name>A0A9X1Y1X1_9BACL</name>
<comment type="caution">
    <text evidence="1">The sequence shown here is derived from an EMBL/GenBank/DDBJ whole genome shotgun (WGS) entry which is preliminary data.</text>
</comment>
<sequence length="95" mass="11263">MNAQYEIYDDPFKMLILLATFVAEQQGSKLDYENVATFENDKFSLANGRFLYKKDQVEITWYQFLGRDIQCNKDLTRQEYNRMFVDCMASVYGVN</sequence>
<protein>
    <submittedName>
        <fullName evidence="1">Uncharacterized protein</fullName>
    </submittedName>
</protein>
<dbReference type="AlphaFoldDB" id="A0A9X1Y1X1"/>
<organism evidence="1 2">
    <name type="scientific">Paenibacillus mellifer</name>
    <dbReference type="NCBI Taxonomy" id="2937794"/>
    <lineage>
        <taxon>Bacteria</taxon>
        <taxon>Bacillati</taxon>
        <taxon>Bacillota</taxon>
        <taxon>Bacilli</taxon>
        <taxon>Bacillales</taxon>
        <taxon>Paenibacillaceae</taxon>
        <taxon>Paenibacillus</taxon>
    </lineage>
</organism>
<gene>
    <name evidence="1" type="ORF">M0651_01405</name>
</gene>
<evidence type="ECO:0000313" key="1">
    <source>
        <dbReference type="EMBL" id="MCK8485827.1"/>
    </source>
</evidence>
<reference evidence="1" key="1">
    <citation type="submission" date="2022-04" db="EMBL/GenBank/DDBJ databases">
        <authorList>
            <person name="Seo M.-J."/>
        </authorList>
    </citation>
    <scope>NUCLEOTIDE SEQUENCE</scope>
    <source>
        <strain evidence="1">MBLB2552</strain>
    </source>
</reference>
<proteinExistence type="predicted"/>
<dbReference type="Proteomes" id="UP001139534">
    <property type="component" value="Unassembled WGS sequence"/>
</dbReference>
<dbReference type="EMBL" id="JALPRK010000001">
    <property type="protein sequence ID" value="MCK8485827.1"/>
    <property type="molecule type" value="Genomic_DNA"/>
</dbReference>
<keyword evidence="2" id="KW-1185">Reference proteome</keyword>
<accession>A0A9X1Y1X1</accession>